<feature type="transmembrane region" description="Helical" evidence="1">
    <location>
        <begin position="12"/>
        <end position="31"/>
    </location>
</feature>
<gene>
    <name evidence="2" type="ORF">STABA_v1c09660</name>
</gene>
<sequence>MKKILSKVFIPFLVVTAFLSITTVVLIKYVVKSNTDIIENTNANNDNDKEDKNSENIVNDFVENNLTINFSKLEKIKILVLDGKEPFINIDMFKYYFLKHFKSLGPKKETIKLQFNFDELLKPKIVKVFYNSEKFLNTHFLWYFMTKYI</sequence>
<dbReference type="AlphaFoldDB" id="A0A6I6CA36"/>
<keyword evidence="1" id="KW-1133">Transmembrane helix</keyword>
<name>A0A6I6CA36_9MOLU</name>
<evidence type="ECO:0000313" key="3">
    <source>
        <dbReference type="Proteomes" id="UP000424468"/>
    </source>
</evidence>
<dbReference type="RefSeq" id="WP_156007184.1">
    <property type="nucleotide sequence ID" value="NZ_CP046276.1"/>
</dbReference>
<keyword evidence="3" id="KW-1185">Reference proteome</keyword>
<dbReference type="OrthoDB" id="390320at2"/>
<evidence type="ECO:0000256" key="1">
    <source>
        <dbReference type="SAM" id="Phobius"/>
    </source>
</evidence>
<dbReference type="Proteomes" id="UP000424468">
    <property type="component" value="Chromosome"/>
</dbReference>
<keyword evidence="1" id="KW-0812">Transmembrane</keyword>
<reference evidence="2 3" key="1">
    <citation type="submission" date="2019-11" db="EMBL/GenBank/DDBJ databases">
        <title>Complete genome sequence of Spiroplasma tabanidicola TAUS-1 (DSM 22603).</title>
        <authorList>
            <person name="Huang C.-T."/>
            <person name="Lin Y.-C."/>
            <person name="Kuo C.-H."/>
        </authorList>
    </citation>
    <scope>NUCLEOTIDE SEQUENCE [LARGE SCALE GENOMIC DNA]</scope>
    <source>
        <strain evidence="2 3">TAUS-1</strain>
    </source>
</reference>
<evidence type="ECO:0000313" key="2">
    <source>
        <dbReference type="EMBL" id="QGS52319.1"/>
    </source>
</evidence>
<organism evidence="2 3">
    <name type="scientific">Spiroplasma tabanidicola</name>
    <dbReference type="NCBI Taxonomy" id="324079"/>
    <lineage>
        <taxon>Bacteria</taxon>
        <taxon>Bacillati</taxon>
        <taxon>Mycoplasmatota</taxon>
        <taxon>Mollicutes</taxon>
        <taxon>Entomoplasmatales</taxon>
        <taxon>Spiroplasmataceae</taxon>
        <taxon>Spiroplasma</taxon>
    </lineage>
</organism>
<keyword evidence="1" id="KW-0472">Membrane</keyword>
<dbReference type="KEGG" id="stab:STABA_v1c09660"/>
<protein>
    <submittedName>
        <fullName evidence="2">Uncharacterized protein</fullName>
    </submittedName>
</protein>
<accession>A0A6I6CA36</accession>
<dbReference type="EMBL" id="CP046276">
    <property type="protein sequence ID" value="QGS52319.1"/>
    <property type="molecule type" value="Genomic_DNA"/>
</dbReference>
<proteinExistence type="predicted"/>